<gene>
    <name evidence="2" type="ORF">IPOD504_LOCUS6840</name>
</gene>
<feature type="compositionally biased region" description="Basic and acidic residues" evidence="1">
    <location>
        <begin position="9"/>
        <end position="19"/>
    </location>
</feature>
<protein>
    <submittedName>
        <fullName evidence="2">Uncharacterized protein</fullName>
    </submittedName>
</protein>
<organism evidence="2 3">
    <name type="scientific">Iphiclides podalirius</name>
    <name type="common">scarce swallowtail</name>
    <dbReference type="NCBI Taxonomy" id="110791"/>
    <lineage>
        <taxon>Eukaryota</taxon>
        <taxon>Metazoa</taxon>
        <taxon>Ecdysozoa</taxon>
        <taxon>Arthropoda</taxon>
        <taxon>Hexapoda</taxon>
        <taxon>Insecta</taxon>
        <taxon>Pterygota</taxon>
        <taxon>Neoptera</taxon>
        <taxon>Endopterygota</taxon>
        <taxon>Lepidoptera</taxon>
        <taxon>Glossata</taxon>
        <taxon>Ditrysia</taxon>
        <taxon>Papilionoidea</taxon>
        <taxon>Papilionidae</taxon>
        <taxon>Papilioninae</taxon>
        <taxon>Iphiclides</taxon>
    </lineage>
</organism>
<sequence>MLTAGHASTDTKNEGELDVKAPANQTFWREKSDARASGHVAVEYRAVIRNVISAGASPRAQLSANRGRGREPRRSRFQKKNGDSPVSRAFHVLYHASMGTLLPY</sequence>
<reference evidence="2" key="1">
    <citation type="submission" date="2022-03" db="EMBL/GenBank/DDBJ databases">
        <authorList>
            <person name="Martin H S."/>
        </authorList>
    </citation>
    <scope>NUCLEOTIDE SEQUENCE</scope>
</reference>
<evidence type="ECO:0000256" key="1">
    <source>
        <dbReference type="SAM" id="MobiDB-lite"/>
    </source>
</evidence>
<feature type="region of interest" description="Disordered" evidence="1">
    <location>
        <begin position="1"/>
        <end position="24"/>
    </location>
</feature>
<proteinExistence type="predicted"/>
<feature type="region of interest" description="Disordered" evidence="1">
    <location>
        <begin position="57"/>
        <end position="83"/>
    </location>
</feature>
<dbReference type="EMBL" id="OW152831">
    <property type="protein sequence ID" value="CAH2049465.1"/>
    <property type="molecule type" value="Genomic_DNA"/>
</dbReference>
<evidence type="ECO:0000313" key="3">
    <source>
        <dbReference type="Proteomes" id="UP000837857"/>
    </source>
</evidence>
<name>A0ABN8I698_9NEOP</name>
<accession>A0ABN8I698</accession>
<feature type="non-terminal residue" evidence="2">
    <location>
        <position position="104"/>
    </location>
</feature>
<evidence type="ECO:0000313" key="2">
    <source>
        <dbReference type="EMBL" id="CAH2049465.1"/>
    </source>
</evidence>
<dbReference type="Proteomes" id="UP000837857">
    <property type="component" value="Chromosome 19"/>
</dbReference>
<keyword evidence="3" id="KW-1185">Reference proteome</keyword>